<dbReference type="GO" id="GO:0016020">
    <property type="term" value="C:membrane"/>
    <property type="evidence" value="ECO:0007669"/>
    <property type="project" value="UniProtKB-SubCell"/>
</dbReference>
<evidence type="ECO:0000256" key="6">
    <source>
        <dbReference type="SAM" id="Phobius"/>
    </source>
</evidence>
<dbReference type="HOGENOM" id="CLU_001771_10_2_7"/>
<evidence type="ECO:0000313" key="7">
    <source>
        <dbReference type="EMBL" id="ETX05210.1"/>
    </source>
</evidence>
<dbReference type="Pfam" id="PF00702">
    <property type="entry name" value="Hydrolase"/>
    <property type="match status" value="1"/>
</dbReference>
<organism evidence="7 8">
    <name type="scientific">Candidatus Entotheonella gemina</name>
    <dbReference type="NCBI Taxonomy" id="1429439"/>
    <lineage>
        <taxon>Bacteria</taxon>
        <taxon>Pseudomonadati</taxon>
        <taxon>Nitrospinota/Tectimicrobiota group</taxon>
        <taxon>Candidatus Tectimicrobiota</taxon>
        <taxon>Candidatus Entotheonellia</taxon>
        <taxon>Candidatus Entotheonellales</taxon>
        <taxon>Candidatus Entotheonellaceae</taxon>
        <taxon>Candidatus Entotheonella</taxon>
    </lineage>
</organism>
<evidence type="ECO:0000313" key="8">
    <source>
        <dbReference type="Proteomes" id="UP000019140"/>
    </source>
</evidence>
<keyword evidence="3" id="KW-1278">Translocase</keyword>
<comment type="caution">
    <text evidence="7">The sequence shown here is derived from an EMBL/GenBank/DDBJ whole genome shotgun (WGS) entry which is preliminary data.</text>
</comment>
<dbReference type="InterPro" id="IPR023214">
    <property type="entry name" value="HAD_sf"/>
</dbReference>
<gene>
    <name evidence="7" type="ORF">ETSY2_24305</name>
</gene>
<comment type="subcellular location">
    <subcellularLocation>
        <location evidence="1">Membrane</location>
    </subcellularLocation>
</comment>
<sequence>MVAVDQQIEGAIELHTVIRPEAERIVRALRRRKISMYIISGDHEKPTKALAQALGIENYFAETLPENKAELVKQLQEEEKFVCYVGDGINDSIALKQANVSISMRGATTIATDTAQIVLMDGSLRQLVQLFDVAKHYHQFDVAKHYHQNVTRSFLITLIPSTTAVGGIIFLHFGIAAAVVLYYIGLAAGMGHASLPILQQENIMERRA</sequence>
<keyword evidence="5 6" id="KW-0472">Membrane</keyword>
<evidence type="ECO:0000256" key="5">
    <source>
        <dbReference type="ARBA" id="ARBA00023136"/>
    </source>
</evidence>
<accession>W4M4T1</accession>
<dbReference type="PANTHER" id="PTHR43520:SF8">
    <property type="entry name" value="P-TYPE CU(+) TRANSPORTER"/>
    <property type="match status" value="1"/>
</dbReference>
<evidence type="ECO:0008006" key="9">
    <source>
        <dbReference type="Google" id="ProtNLM"/>
    </source>
</evidence>
<evidence type="ECO:0000256" key="3">
    <source>
        <dbReference type="ARBA" id="ARBA00022967"/>
    </source>
</evidence>
<keyword evidence="2 6" id="KW-0812">Transmembrane</keyword>
<dbReference type="Gene3D" id="3.40.50.1000">
    <property type="entry name" value="HAD superfamily/HAD-like"/>
    <property type="match status" value="1"/>
</dbReference>
<dbReference type="AlphaFoldDB" id="W4M4T1"/>
<dbReference type="GO" id="GO:0005524">
    <property type="term" value="F:ATP binding"/>
    <property type="evidence" value="ECO:0007669"/>
    <property type="project" value="InterPro"/>
</dbReference>
<dbReference type="SUPFAM" id="SSF56784">
    <property type="entry name" value="HAD-like"/>
    <property type="match status" value="1"/>
</dbReference>
<dbReference type="Proteomes" id="UP000019140">
    <property type="component" value="Unassembled WGS sequence"/>
</dbReference>
<keyword evidence="4 6" id="KW-1133">Transmembrane helix</keyword>
<dbReference type="PRINTS" id="PR00119">
    <property type="entry name" value="CATATPASE"/>
</dbReference>
<dbReference type="InterPro" id="IPR001757">
    <property type="entry name" value="P_typ_ATPase"/>
</dbReference>
<dbReference type="GO" id="GO:0016887">
    <property type="term" value="F:ATP hydrolysis activity"/>
    <property type="evidence" value="ECO:0007669"/>
    <property type="project" value="InterPro"/>
</dbReference>
<feature type="transmembrane region" description="Helical" evidence="6">
    <location>
        <begin position="180"/>
        <end position="198"/>
    </location>
</feature>
<name>W4M4T1_9BACT</name>
<feature type="transmembrane region" description="Helical" evidence="6">
    <location>
        <begin position="154"/>
        <end position="174"/>
    </location>
</feature>
<evidence type="ECO:0000256" key="4">
    <source>
        <dbReference type="ARBA" id="ARBA00022989"/>
    </source>
</evidence>
<keyword evidence="8" id="KW-1185">Reference proteome</keyword>
<dbReference type="InterPro" id="IPR036412">
    <property type="entry name" value="HAD-like_sf"/>
</dbReference>
<dbReference type="NCBIfam" id="TIGR01494">
    <property type="entry name" value="ATPase_P-type"/>
    <property type="match status" value="1"/>
</dbReference>
<dbReference type="EMBL" id="AZHX01001012">
    <property type="protein sequence ID" value="ETX05210.1"/>
    <property type="molecule type" value="Genomic_DNA"/>
</dbReference>
<evidence type="ECO:0000256" key="1">
    <source>
        <dbReference type="ARBA" id="ARBA00004370"/>
    </source>
</evidence>
<dbReference type="Gene3D" id="3.40.1110.10">
    <property type="entry name" value="Calcium-transporting ATPase, cytoplasmic domain N"/>
    <property type="match status" value="1"/>
</dbReference>
<dbReference type="InterPro" id="IPR023299">
    <property type="entry name" value="ATPase_P-typ_cyto_dom_N"/>
</dbReference>
<reference evidence="7 8" key="1">
    <citation type="journal article" date="2014" name="Nature">
        <title>An environmental bacterial taxon with a large and distinct metabolic repertoire.</title>
        <authorList>
            <person name="Wilson M.C."/>
            <person name="Mori T."/>
            <person name="Ruckert C."/>
            <person name="Uria A.R."/>
            <person name="Helf M.J."/>
            <person name="Takada K."/>
            <person name="Gernert C."/>
            <person name="Steffens U.A."/>
            <person name="Heycke N."/>
            <person name="Schmitt S."/>
            <person name="Rinke C."/>
            <person name="Helfrich E.J."/>
            <person name="Brachmann A.O."/>
            <person name="Gurgui C."/>
            <person name="Wakimoto T."/>
            <person name="Kracht M."/>
            <person name="Crusemann M."/>
            <person name="Hentschel U."/>
            <person name="Abe I."/>
            <person name="Matsunaga S."/>
            <person name="Kalinowski J."/>
            <person name="Takeyama H."/>
            <person name="Piel J."/>
        </authorList>
    </citation>
    <scope>NUCLEOTIDE SEQUENCE [LARGE SCALE GENOMIC DNA]</scope>
    <source>
        <strain evidence="8">TSY2</strain>
    </source>
</reference>
<dbReference type="GO" id="GO:0005507">
    <property type="term" value="F:copper ion binding"/>
    <property type="evidence" value="ECO:0007669"/>
    <property type="project" value="TreeGrafter"/>
</dbReference>
<evidence type="ECO:0000256" key="2">
    <source>
        <dbReference type="ARBA" id="ARBA00022692"/>
    </source>
</evidence>
<dbReference type="GO" id="GO:0043682">
    <property type="term" value="F:P-type divalent copper transporter activity"/>
    <property type="evidence" value="ECO:0007669"/>
    <property type="project" value="TreeGrafter"/>
</dbReference>
<protein>
    <recommendedName>
        <fullName evidence="9">HAD family hydrolase</fullName>
    </recommendedName>
</protein>
<dbReference type="PANTHER" id="PTHR43520">
    <property type="entry name" value="ATP7, ISOFORM B"/>
    <property type="match status" value="1"/>
</dbReference>
<dbReference type="GO" id="GO:0055070">
    <property type="term" value="P:copper ion homeostasis"/>
    <property type="evidence" value="ECO:0007669"/>
    <property type="project" value="TreeGrafter"/>
</dbReference>
<proteinExistence type="predicted"/>